<dbReference type="PANTHER" id="PTHR11851">
    <property type="entry name" value="METALLOPROTEASE"/>
    <property type="match status" value="1"/>
</dbReference>
<comment type="similarity">
    <text evidence="1">Belongs to the peptidase M16 family.</text>
</comment>
<keyword evidence="5" id="KW-1185">Reference proteome</keyword>
<sequence>MKEYIFENNLKLIYKKSTSELSSICISLEAGAGVEEEILGIAHATEHMVFKNTKKRNENEINKELSNIFGFHNAMTNYPYVIYYGTLLSDELEKGVEIFSDIITNTEFIEDGFKEEMKVIIEELNEWDEEVEQYCEDKLFFNTFNERRIKYPIIGLKEDLKNITLQDIKEFYAEHYFPKNTSIAVISSLEFDEVRDIVSKYFGIWNNIGYKKIDTKYEKKYENTFINVREGLKTCKVEIIYPIDTLNDNENKALRIFNQYFGEGVHSLLYDTLRTKNGLIYDVITKIAHEKYIKLYKITFSTSNDNLEKALSLIDECINSLKDVKKDINQETINMLIKSYKLKRLFREEQSIILAKELSTYDTMFGDYNLYLNQIKGLDKLNKDFIFDTGIKVLKKPSIQIITNN</sequence>
<evidence type="ECO:0000313" key="5">
    <source>
        <dbReference type="Proteomes" id="UP001519921"/>
    </source>
</evidence>
<evidence type="ECO:0000256" key="1">
    <source>
        <dbReference type="ARBA" id="ARBA00007261"/>
    </source>
</evidence>
<dbReference type="InterPro" id="IPR050361">
    <property type="entry name" value="MPP/UQCRC_Complex"/>
</dbReference>
<evidence type="ECO:0000259" key="2">
    <source>
        <dbReference type="Pfam" id="PF00675"/>
    </source>
</evidence>
<dbReference type="Pfam" id="PF05193">
    <property type="entry name" value="Peptidase_M16_C"/>
    <property type="match status" value="1"/>
</dbReference>
<dbReference type="RefSeq" id="WP_219778377.1">
    <property type="nucleotide sequence ID" value="NZ_JAHXPT010000002.1"/>
</dbReference>
<dbReference type="InterPro" id="IPR011249">
    <property type="entry name" value="Metalloenz_LuxS/M16"/>
</dbReference>
<dbReference type="Proteomes" id="UP001519921">
    <property type="component" value="Unassembled WGS sequence"/>
</dbReference>
<dbReference type="Gene3D" id="3.30.830.10">
    <property type="entry name" value="Metalloenzyme, LuxS/M16 peptidase-like"/>
    <property type="match status" value="2"/>
</dbReference>
<reference evidence="4 5" key="1">
    <citation type="submission" date="2021-07" db="EMBL/GenBank/DDBJ databases">
        <title>Clostridium weizhouense sp. nov., an anaerobic bacterium isolated from activated sludge of Petroleum wastewater.</title>
        <authorList>
            <person name="Li Q."/>
        </authorList>
    </citation>
    <scope>NUCLEOTIDE SEQUENCE [LARGE SCALE GENOMIC DNA]</scope>
    <source>
        <strain evidence="4 5">YB-6</strain>
    </source>
</reference>
<feature type="domain" description="Peptidase M16 C-terminal" evidence="3">
    <location>
        <begin position="162"/>
        <end position="338"/>
    </location>
</feature>
<dbReference type="InterPro" id="IPR011765">
    <property type="entry name" value="Pept_M16_N"/>
</dbReference>
<proteinExistence type="inferred from homology"/>
<accession>A0ABS7ALQ1</accession>
<dbReference type="PANTHER" id="PTHR11851:SF49">
    <property type="entry name" value="MITOCHONDRIAL-PROCESSING PEPTIDASE SUBUNIT ALPHA"/>
    <property type="match status" value="1"/>
</dbReference>
<gene>
    <name evidence="4" type="ORF">KYD98_04440</name>
</gene>
<dbReference type="InterPro" id="IPR007863">
    <property type="entry name" value="Peptidase_M16_C"/>
</dbReference>
<evidence type="ECO:0000259" key="3">
    <source>
        <dbReference type="Pfam" id="PF05193"/>
    </source>
</evidence>
<evidence type="ECO:0000313" key="4">
    <source>
        <dbReference type="EMBL" id="MBW6409331.1"/>
    </source>
</evidence>
<comment type="caution">
    <text evidence="4">The sequence shown here is derived from an EMBL/GenBank/DDBJ whole genome shotgun (WGS) entry which is preliminary data.</text>
</comment>
<dbReference type="EMBL" id="JAHXPT010000002">
    <property type="protein sequence ID" value="MBW6409331.1"/>
    <property type="molecule type" value="Genomic_DNA"/>
</dbReference>
<name>A0ABS7ALQ1_9CLOT</name>
<dbReference type="Pfam" id="PF00675">
    <property type="entry name" value="Peptidase_M16"/>
    <property type="match status" value="1"/>
</dbReference>
<protein>
    <submittedName>
        <fullName evidence="4">Insulinase family protein</fullName>
    </submittedName>
</protein>
<organism evidence="4 5">
    <name type="scientific">Clostridium weizhouense</name>
    <dbReference type="NCBI Taxonomy" id="2859781"/>
    <lineage>
        <taxon>Bacteria</taxon>
        <taxon>Bacillati</taxon>
        <taxon>Bacillota</taxon>
        <taxon>Clostridia</taxon>
        <taxon>Eubacteriales</taxon>
        <taxon>Clostridiaceae</taxon>
        <taxon>Clostridium</taxon>
    </lineage>
</organism>
<dbReference type="SUPFAM" id="SSF63411">
    <property type="entry name" value="LuxS/MPP-like metallohydrolase"/>
    <property type="match status" value="2"/>
</dbReference>
<feature type="domain" description="Peptidase M16 N-terminal" evidence="2">
    <location>
        <begin position="15"/>
        <end position="155"/>
    </location>
</feature>